<comment type="similarity">
    <text evidence="2">Belongs to the glycosyl hydrolase 81 family.</text>
</comment>
<dbReference type="GO" id="GO:0042973">
    <property type="term" value="F:glucan endo-1,3-beta-D-glucosidase activity"/>
    <property type="evidence" value="ECO:0007669"/>
    <property type="project" value="UniProtKB-EC"/>
</dbReference>
<evidence type="ECO:0000259" key="10">
    <source>
        <dbReference type="Pfam" id="PF17652"/>
    </source>
</evidence>
<dbReference type="Proteomes" id="UP000288178">
    <property type="component" value="Unassembled WGS sequence"/>
</dbReference>
<reference evidence="11 12" key="1">
    <citation type="submission" date="2019-01" db="EMBL/GenBank/DDBJ databases">
        <authorList>
            <person name="Chen W.-M."/>
        </authorList>
    </citation>
    <scope>NUCLEOTIDE SEQUENCE [LARGE SCALE GENOMIC DNA]</scope>
    <source>
        <strain evidence="11 12">ICH-3</strain>
    </source>
</reference>
<dbReference type="AlphaFoldDB" id="A0A437JNN0"/>
<sequence>MIWSSLRRLAPWVGAAALALGLSAQAQPVKLGAATYFLAPKGSEARPPAAPFRTEALLKTAAQTNQWYSTLIFNETPDPIYAIPVSVRTVKAGLEFSLPVKTIVPSERLDVEVHYPHADPLLIAPVAFEPGQAKLAKANDWSIDISFARGADDMRVTVAHGSPYAQLRLTRGDLRVTLPAAGERLDDGRDPRVLALKVGPRAYALFGPSGARWERTSDTVWVARMPAGASHAAVAALPDATPASLKLLTEHAWAFLEETRVDWRYDPAASRVETRFSAKTKAMEGSQATPLLGLYPHHWFRNASVAGRLGPAYDTIRGKLHLLAAPEFTTTATYASFVPRWPAVGPSKFSDTLADVMKKDVRDARRLLLVEGEGPYWQGKGLQRLVKLMDVAEAQGDMAARDALLERLKERVEEWFSGESRKTYFVHDKTLGTLLGYPEEYFSVVQMNDHHFHYGYWIRAIAEIGLRDPAWAAKDRWGGLVDLLVRDIAGTERGGSDFPFLRNFDPYEGHSWASGIGLGPWGNNQESSSEAINAWAGLILWGELHGDTALRDLGIWMYTTETEAIQHYWFDIHGLVFPPEYKHVETSMLFSGKYAHNTWWTDEPRQIKGINLLPVTTASAYLGRYPEYIAKNLGTLESDVATWLGRGKNYGRLPKDIWGDIFGKYLALADPAKALAGWERWGAVELGETRTHTLHWMLSLQQMGTPDFSVTADSTFYAVFRNPDGTRTHLAYNASRAPITVRFSDGKSLSVPPGELVSSAPAAR</sequence>
<evidence type="ECO:0000313" key="12">
    <source>
        <dbReference type="Proteomes" id="UP000288178"/>
    </source>
</evidence>
<evidence type="ECO:0000256" key="5">
    <source>
        <dbReference type="ARBA" id="ARBA00023277"/>
    </source>
</evidence>
<keyword evidence="4" id="KW-0378">Hydrolase</keyword>
<proteinExistence type="inferred from homology"/>
<dbReference type="GO" id="GO:0071555">
    <property type="term" value="P:cell wall organization"/>
    <property type="evidence" value="ECO:0007669"/>
    <property type="project" value="UniProtKB-KW"/>
</dbReference>
<evidence type="ECO:0000256" key="1">
    <source>
        <dbReference type="ARBA" id="ARBA00000382"/>
    </source>
</evidence>
<keyword evidence="5" id="KW-0119">Carbohydrate metabolism</keyword>
<accession>A0A437JNN0</accession>
<evidence type="ECO:0000256" key="7">
    <source>
        <dbReference type="ARBA" id="ARBA00023316"/>
    </source>
</evidence>
<dbReference type="RefSeq" id="WP_128200861.1">
    <property type="nucleotide sequence ID" value="NZ_SACT01000010.1"/>
</dbReference>
<evidence type="ECO:0000256" key="3">
    <source>
        <dbReference type="ARBA" id="ARBA00012780"/>
    </source>
</evidence>
<dbReference type="PANTHER" id="PTHR31983">
    <property type="entry name" value="ENDO-1,3(4)-BETA-GLUCANASE 1"/>
    <property type="match status" value="1"/>
</dbReference>
<evidence type="ECO:0000256" key="9">
    <source>
        <dbReference type="SAM" id="SignalP"/>
    </source>
</evidence>
<dbReference type="Pfam" id="PF17652">
    <property type="entry name" value="Glyco_hydro81C"/>
    <property type="match status" value="1"/>
</dbReference>
<dbReference type="Gene3D" id="2.70.98.30">
    <property type="entry name" value="Golgi alpha-mannosidase II, domain 4"/>
    <property type="match status" value="1"/>
</dbReference>
<dbReference type="GO" id="GO:0052861">
    <property type="term" value="F:endo-1,3(4)-beta-glucanase activity"/>
    <property type="evidence" value="ECO:0007669"/>
    <property type="project" value="InterPro"/>
</dbReference>
<evidence type="ECO:0000256" key="6">
    <source>
        <dbReference type="ARBA" id="ARBA00023295"/>
    </source>
</evidence>
<evidence type="ECO:0000313" key="11">
    <source>
        <dbReference type="EMBL" id="RVT48435.1"/>
    </source>
</evidence>
<keyword evidence="7" id="KW-0961">Cell wall biogenesis/degradation</keyword>
<keyword evidence="6" id="KW-0326">Glycosidase</keyword>
<dbReference type="EMBL" id="SACT01000010">
    <property type="protein sequence ID" value="RVT48435.1"/>
    <property type="molecule type" value="Genomic_DNA"/>
</dbReference>
<gene>
    <name evidence="11" type="ORF">ENE75_22340</name>
</gene>
<name>A0A437JNN0_9BURK</name>
<protein>
    <recommendedName>
        <fullName evidence="3">glucan endo-1,3-beta-D-glucosidase</fullName>
        <ecNumber evidence="3">3.2.1.39</ecNumber>
    </recommendedName>
</protein>
<dbReference type="OrthoDB" id="5480482at2"/>
<dbReference type="GO" id="GO:0000272">
    <property type="term" value="P:polysaccharide catabolic process"/>
    <property type="evidence" value="ECO:0007669"/>
    <property type="project" value="UniProtKB-KW"/>
</dbReference>
<keyword evidence="8" id="KW-0624">Polysaccharide degradation</keyword>
<comment type="caution">
    <text evidence="11">The sequence shown here is derived from an EMBL/GenBank/DDBJ whole genome shotgun (WGS) entry which is preliminary data.</text>
</comment>
<dbReference type="InterPro" id="IPR005200">
    <property type="entry name" value="Endo-beta-glucanase"/>
</dbReference>
<comment type="catalytic activity">
    <reaction evidence="1">
        <text>Hydrolysis of (1-&gt;3)-beta-D-glucosidic linkages in (1-&gt;3)-beta-D-glucans.</text>
        <dbReference type="EC" id="3.2.1.39"/>
    </reaction>
</comment>
<feature type="chain" id="PRO_5019316943" description="glucan endo-1,3-beta-D-glucosidase" evidence="9">
    <location>
        <begin position="27"/>
        <end position="764"/>
    </location>
</feature>
<dbReference type="PROSITE" id="PS52008">
    <property type="entry name" value="GH81"/>
    <property type="match status" value="1"/>
</dbReference>
<evidence type="ECO:0000256" key="2">
    <source>
        <dbReference type="ARBA" id="ARBA00010730"/>
    </source>
</evidence>
<dbReference type="PANTHER" id="PTHR31983:SF0">
    <property type="entry name" value="GLUCAN ENDO-1,3-BETA-D-GLUCOSIDASE 2"/>
    <property type="match status" value="1"/>
</dbReference>
<dbReference type="InterPro" id="IPR040720">
    <property type="entry name" value="GH81_C"/>
</dbReference>
<keyword evidence="12" id="KW-1185">Reference proteome</keyword>
<dbReference type="EC" id="3.2.1.39" evidence="3"/>
<evidence type="ECO:0000256" key="4">
    <source>
        <dbReference type="ARBA" id="ARBA00022801"/>
    </source>
</evidence>
<organism evidence="11 12">
    <name type="scientific">Rubrivivax albus</name>
    <dbReference type="NCBI Taxonomy" id="2499835"/>
    <lineage>
        <taxon>Bacteria</taxon>
        <taxon>Pseudomonadati</taxon>
        <taxon>Pseudomonadota</taxon>
        <taxon>Betaproteobacteria</taxon>
        <taxon>Burkholderiales</taxon>
        <taxon>Sphaerotilaceae</taxon>
        <taxon>Rubrivivax</taxon>
    </lineage>
</organism>
<feature type="domain" description="Glycosyl hydrolase family 81 C-terminal" evidence="10">
    <location>
        <begin position="351"/>
        <end position="676"/>
    </location>
</feature>
<evidence type="ECO:0000256" key="8">
    <source>
        <dbReference type="ARBA" id="ARBA00023326"/>
    </source>
</evidence>
<feature type="signal peptide" evidence="9">
    <location>
        <begin position="1"/>
        <end position="26"/>
    </location>
</feature>
<keyword evidence="9" id="KW-0732">Signal</keyword>